<reference evidence="3" key="1">
    <citation type="journal article" date="2019" name="Int. J. Syst. Evol. Microbiol.">
        <title>The Global Catalogue of Microorganisms (GCM) 10K type strain sequencing project: providing services to taxonomists for standard genome sequencing and annotation.</title>
        <authorList>
            <consortium name="The Broad Institute Genomics Platform"/>
            <consortium name="The Broad Institute Genome Sequencing Center for Infectious Disease"/>
            <person name="Wu L."/>
            <person name="Ma J."/>
        </authorList>
    </citation>
    <scope>NUCLEOTIDE SEQUENCE [LARGE SCALE GENOMIC DNA]</scope>
    <source>
        <strain evidence="3">CECT 7184</strain>
    </source>
</reference>
<dbReference type="EMBL" id="JBHSOZ010000010">
    <property type="protein sequence ID" value="MFC5714350.1"/>
    <property type="molecule type" value="Genomic_DNA"/>
</dbReference>
<evidence type="ECO:0000313" key="2">
    <source>
        <dbReference type="EMBL" id="MFC5714350.1"/>
    </source>
</evidence>
<comment type="caution">
    <text evidence="2">The sequence shown here is derived from an EMBL/GenBank/DDBJ whole genome shotgun (WGS) entry which is preliminary data.</text>
</comment>
<organism evidence="2 3">
    <name type="scientific">Thalassorhabdus alkalitolerans</name>
    <dbReference type="NCBI Taxonomy" id="2282697"/>
    <lineage>
        <taxon>Bacteria</taxon>
        <taxon>Bacillati</taxon>
        <taxon>Bacillota</taxon>
        <taxon>Bacilli</taxon>
        <taxon>Bacillales</taxon>
        <taxon>Bacillaceae</taxon>
        <taxon>Thalassorhabdus</taxon>
    </lineage>
</organism>
<proteinExistence type="predicted"/>
<gene>
    <name evidence="2" type="ORF">ACFPU1_16490</name>
</gene>
<evidence type="ECO:0000313" key="3">
    <source>
        <dbReference type="Proteomes" id="UP001596142"/>
    </source>
</evidence>
<name>A0ABW0YSK2_9BACI</name>
<dbReference type="InterPro" id="IPR058365">
    <property type="entry name" value="DUF8052"/>
</dbReference>
<keyword evidence="3" id="KW-1185">Reference proteome</keyword>
<protein>
    <recommendedName>
        <fullName evidence="1">DUF8052 domain-containing protein</fullName>
    </recommendedName>
</protein>
<evidence type="ECO:0000259" key="1">
    <source>
        <dbReference type="Pfam" id="PF26226"/>
    </source>
</evidence>
<dbReference type="Proteomes" id="UP001596142">
    <property type="component" value="Unassembled WGS sequence"/>
</dbReference>
<dbReference type="Pfam" id="PF26226">
    <property type="entry name" value="DUF8052"/>
    <property type="match status" value="1"/>
</dbReference>
<feature type="domain" description="DUF8052" evidence="1">
    <location>
        <begin position="9"/>
        <end position="165"/>
    </location>
</feature>
<sequence>MNNQVQGLITEAANRMTNQYNVYRDTKLGNEPLSFTAEYHRKDEKYFLTKKVRVYEVQNQHFLFVKELEHITAKDIKRMTESMLTHMKSFIPNQGEHMSTMFAGVLVTEGEVANEAKKMARRFRKIKFLNYGKDGWADLYIAIVQVKEKEIYIHKKGRELVYVFDTLL</sequence>
<accession>A0ABW0YSK2</accession>
<dbReference type="RefSeq" id="WP_385942995.1">
    <property type="nucleotide sequence ID" value="NZ_JBHSOZ010000010.1"/>
</dbReference>